<proteinExistence type="predicted"/>
<name>I4GWI2_MICAE</name>
<protein>
    <recommendedName>
        <fullName evidence="3">Transposase</fullName>
    </recommendedName>
</protein>
<gene>
    <name evidence="1" type="ORF">MICAE_2400002</name>
</gene>
<dbReference type="AlphaFoldDB" id="I4GWI2"/>
<dbReference type="Proteomes" id="UP000003273">
    <property type="component" value="Unassembled WGS sequence"/>
</dbReference>
<comment type="caution">
    <text evidence="1">The sequence shown here is derived from an EMBL/GenBank/DDBJ whole genome shotgun (WGS) entry which is preliminary data.</text>
</comment>
<dbReference type="HOGENOM" id="CLU_3254063_0_0_3"/>
<evidence type="ECO:0000313" key="2">
    <source>
        <dbReference type="Proteomes" id="UP000003273"/>
    </source>
</evidence>
<accession>I4GWI2</accession>
<dbReference type="RefSeq" id="WP_002784717.1">
    <property type="nucleotide sequence ID" value="NZ_HE973251.1"/>
</dbReference>
<sequence length="42" mass="5011">MWASTECVYRDLKSEGWQWQNSRLLDPQRAERLWLAMAVATL</sequence>
<evidence type="ECO:0008006" key="3">
    <source>
        <dbReference type="Google" id="ProtNLM"/>
    </source>
</evidence>
<dbReference type="EMBL" id="CAIL01000158">
    <property type="protein sequence ID" value="CCI14156.1"/>
    <property type="molecule type" value="Genomic_DNA"/>
</dbReference>
<evidence type="ECO:0000313" key="1">
    <source>
        <dbReference type="EMBL" id="CCI14156.1"/>
    </source>
</evidence>
<organism evidence="1 2">
    <name type="scientific">Microcystis aeruginosa PCC 9806</name>
    <dbReference type="NCBI Taxonomy" id="1160282"/>
    <lineage>
        <taxon>Bacteria</taxon>
        <taxon>Bacillati</taxon>
        <taxon>Cyanobacteriota</taxon>
        <taxon>Cyanophyceae</taxon>
        <taxon>Oscillatoriophycideae</taxon>
        <taxon>Chroococcales</taxon>
        <taxon>Microcystaceae</taxon>
        <taxon>Microcystis</taxon>
    </lineage>
</organism>
<reference evidence="1 2" key="1">
    <citation type="submission" date="2012-04" db="EMBL/GenBank/DDBJ databases">
        <authorList>
            <person name="Genoscope - CEA"/>
        </authorList>
    </citation>
    <scope>NUCLEOTIDE SEQUENCE [LARGE SCALE GENOMIC DNA]</scope>
    <source>
        <strain evidence="1 2">9806</strain>
    </source>
</reference>